<organism evidence="13 14">
    <name type="scientific">Frigoriflavimonas asaccharolytica</name>
    <dbReference type="NCBI Taxonomy" id="2735899"/>
    <lineage>
        <taxon>Bacteria</taxon>
        <taxon>Pseudomonadati</taxon>
        <taxon>Bacteroidota</taxon>
        <taxon>Flavobacteriia</taxon>
        <taxon>Flavobacteriales</taxon>
        <taxon>Weeksellaceae</taxon>
        <taxon>Frigoriflavimonas</taxon>
    </lineage>
</organism>
<keyword evidence="6" id="KW-0460">Magnesium</keyword>
<dbReference type="Gene3D" id="3.30.460.20">
    <property type="entry name" value="CorA soluble domain-like"/>
    <property type="match status" value="1"/>
</dbReference>
<evidence type="ECO:0000256" key="1">
    <source>
        <dbReference type="ARBA" id="ARBA00004651"/>
    </source>
</evidence>
<comment type="similarity">
    <text evidence="2">Belongs to the CorA metal ion transporter (MIT) (TC 1.A.35) family.</text>
</comment>
<dbReference type="Proteomes" id="UP000610746">
    <property type="component" value="Unassembled WGS sequence"/>
</dbReference>
<dbReference type="PANTHER" id="PTHR46494:SF1">
    <property type="entry name" value="CORA FAMILY METAL ION TRANSPORTER (EUROFUNG)"/>
    <property type="match status" value="1"/>
</dbReference>
<evidence type="ECO:0000256" key="5">
    <source>
        <dbReference type="ARBA" id="ARBA00022692"/>
    </source>
</evidence>
<proteinExistence type="inferred from homology"/>
<evidence type="ECO:0000256" key="8">
    <source>
        <dbReference type="ARBA" id="ARBA00023065"/>
    </source>
</evidence>
<keyword evidence="9 12" id="KW-0472">Membrane</keyword>
<accession>A0A8J8G8J8</accession>
<evidence type="ECO:0000313" key="13">
    <source>
        <dbReference type="EMBL" id="NRS93294.1"/>
    </source>
</evidence>
<keyword evidence="7 12" id="KW-1133">Transmembrane helix</keyword>
<protein>
    <submittedName>
        <fullName evidence="13">Magnesium transporter</fullName>
    </submittedName>
</protein>
<dbReference type="SUPFAM" id="SSF144083">
    <property type="entry name" value="Magnesium transport protein CorA, transmembrane region"/>
    <property type="match status" value="1"/>
</dbReference>
<dbReference type="GO" id="GO:0000287">
    <property type="term" value="F:magnesium ion binding"/>
    <property type="evidence" value="ECO:0007669"/>
    <property type="project" value="TreeGrafter"/>
</dbReference>
<keyword evidence="8" id="KW-0406">Ion transport</keyword>
<evidence type="ECO:0000256" key="4">
    <source>
        <dbReference type="ARBA" id="ARBA00022475"/>
    </source>
</evidence>
<dbReference type="InterPro" id="IPR002523">
    <property type="entry name" value="MgTranspt_CorA/ZnTranspt_ZntB"/>
</dbReference>
<evidence type="ECO:0000256" key="9">
    <source>
        <dbReference type="ARBA" id="ARBA00023136"/>
    </source>
</evidence>
<keyword evidence="5 12" id="KW-0812">Transmembrane</keyword>
<dbReference type="AlphaFoldDB" id="A0A8J8G8J8"/>
<comment type="catalytic activity">
    <reaction evidence="10">
        <text>Mg(2+)(in) = Mg(2+)(out)</text>
        <dbReference type="Rhea" id="RHEA:29827"/>
        <dbReference type="ChEBI" id="CHEBI:18420"/>
    </reaction>
</comment>
<evidence type="ECO:0000256" key="3">
    <source>
        <dbReference type="ARBA" id="ARBA00022448"/>
    </source>
</evidence>
<dbReference type="GO" id="GO:0015087">
    <property type="term" value="F:cobalt ion transmembrane transporter activity"/>
    <property type="evidence" value="ECO:0007669"/>
    <property type="project" value="TreeGrafter"/>
</dbReference>
<evidence type="ECO:0000256" key="6">
    <source>
        <dbReference type="ARBA" id="ARBA00022842"/>
    </source>
</evidence>
<keyword evidence="3" id="KW-0813">Transport</keyword>
<dbReference type="FunFam" id="1.20.58.340:FF:000004">
    <property type="entry name" value="Magnesium transport protein CorA"/>
    <property type="match status" value="1"/>
</dbReference>
<comment type="function">
    <text evidence="11">Mediates influx of magnesium ions. Alternates between open and closed states. Activated by low cytoplasmic Mg(2+) levels. Inactive when cytoplasmic Mg(2+) levels are high.</text>
</comment>
<dbReference type="GO" id="GO:0005886">
    <property type="term" value="C:plasma membrane"/>
    <property type="evidence" value="ECO:0007669"/>
    <property type="project" value="UniProtKB-SubCell"/>
</dbReference>
<dbReference type="SUPFAM" id="SSF143865">
    <property type="entry name" value="CorA soluble domain-like"/>
    <property type="match status" value="1"/>
</dbReference>
<dbReference type="GO" id="GO:0050897">
    <property type="term" value="F:cobalt ion binding"/>
    <property type="evidence" value="ECO:0007669"/>
    <property type="project" value="TreeGrafter"/>
</dbReference>
<feature type="transmembrane region" description="Helical" evidence="12">
    <location>
        <begin position="242"/>
        <end position="262"/>
    </location>
</feature>
<comment type="caution">
    <text evidence="13">The sequence shown here is derived from an EMBL/GenBank/DDBJ whole genome shotgun (WGS) entry which is preliminary data.</text>
</comment>
<feature type="transmembrane region" description="Helical" evidence="12">
    <location>
        <begin position="274"/>
        <end position="294"/>
    </location>
</feature>
<dbReference type="InterPro" id="IPR045861">
    <property type="entry name" value="CorA_cytoplasmic_dom"/>
</dbReference>
<dbReference type="Gene3D" id="1.20.58.340">
    <property type="entry name" value="Magnesium transport protein CorA, transmembrane region"/>
    <property type="match status" value="2"/>
</dbReference>
<sequence length="300" mass="35287">MAIELIFKNKNCEWIDVEGATQEDLKFLHERFGINYLLLEDTIDPNHLPKYEEDSNLKFFLMRENTELDRKNLNSISDVSTKLGIYLIDNIIITIHRLKNRSVYEVKKDILLKKEAISRDDIALSLAIKVMKFYDDEAKHTLNLIDELESEIFLQNKESPNLLRKLYRLKRKTGLNNRILNMSTDWVDKFKKLDLSDTEITDLKDKHKDVIVDYDHLNGQAINLIFMFLALSDQKANQTMKILTRFSVYFLPITFLAGLYGMNFKYMPELESEYGYYFTLALMALIVIATFIYFNTKNKS</sequence>
<evidence type="ECO:0000256" key="11">
    <source>
        <dbReference type="ARBA" id="ARBA00045497"/>
    </source>
</evidence>
<evidence type="ECO:0000313" key="14">
    <source>
        <dbReference type="Proteomes" id="UP000610746"/>
    </source>
</evidence>
<keyword evidence="4" id="KW-1003">Cell membrane</keyword>
<dbReference type="PANTHER" id="PTHR46494">
    <property type="entry name" value="CORA FAMILY METAL ION TRANSPORTER (EUROFUNG)"/>
    <property type="match status" value="1"/>
</dbReference>
<keyword evidence="14" id="KW-1185">Reference proteome</keyword>
<evidence type="ECO:0000256" key="10">
    <source>
        <dbReference type="ARBA" id="ARBA00034269"/>
    </source>
</evidence>
<dbReference type="InterPro" id="IPR045863">
    <property type="entry name" value="CorA_TM1_TM2"/>
</dbReference>
<reference evidence="13" key="1">
    <citation type="submission" date="2020-05" db="EMBL/GenBank/DDBJ databases">
        <title>Genomic Encyclopedia of Type Strains, Phase IV (KMG-V): Genome sequencing to study the core and pangenomes of soil and plant-associated prokaryotes.</title>
        <authorList>
            <person name="Whitman W."/>
        </authorList>
    </citation>
    <scope>NUCLEOTIDE SEQUENCE</scope>
    <source>
        <strain evidence="13">16F</strain>
    </source>
</reference>
<evidence type="ECO:0000256" key="2">
    <source>
        <dbReference type="ARBA" id="ARBA00009765"/>
    </source>
</evidence>
<dbReference type="Pfam" id="PF01544">
    <property type="entry name" value="CorA"/>
    <property type="match status" value="1"/>
</dbReference>
<evidence type="ECO:0000256" key="12">
    <source>
        <dbReference type="SAM" id="Phobius"/>
    </source>
</evidence>
<name>A0A8J8G8J8_9FLAO</name>
<evidence type="ECO:0000256" key="7">
    <source>
        <dbReference type="ARBA" id="ARBA00022989"/>
    </source>
</evidence>
<comment type="subcellular location">
    <subcellularLocation>
        <location evidence="1">Cell membrane</location>
        <topology evidence="1">Multi-pass membrane protein</topology>
    </subcellularLocation>
</comment>
<dbReference type="RefSeq" id="WP_173779867.1">
    <property type="nucleotide sequence ID" value="NZ_JABSNO010000019.1"/>
</dbReference>
<dbReference type="GO" id="GO:0015095">
    <property type="term" value="F:magnesium ion transmembrane transporter activity"/>
    <property type="evidence" value="ECO:0007669"/>
    <property type="project" value="TreeGrafter"/>
</dbReference>
<dbReference type="EMBL" id="JABSNO010000019">
    <property type="protein sequence ID" value="NRS93294.1"/>
    <property type="molecule type" value="Genomic_DNA"/>
</dbReference>
<gene>
    <name evidence="13" type="ORF">HNQ03_002381</name>
</gene>